<reference evidence="2" key="1">
    <citation type="journal article" date="2020" name="Stud. Mycol.">
        <title>101 Dothideomycetes genomes: a test case for predicting lifestyles and emergence of pathogens.</title>
        <authorList>
            <person name="Haridas S."/>
            <person name="Albert R."/>
            <person name="Binder M."/>
            <person name="Bloem J."/>
            <person name="Labutti K."/>
            <person name="Salamov A."/>
            <person name="Andreopoulos B."/>
            <person name="Baker S."/>
            <person name="Barry K."/>
            <person name="Bills G."/>
            <person name="Bluhm B."/>
            <person name="Cannon C."/>
            <person name="Castanera R."/>
            <person name="Culley D."/>
            <person name="Daum C."/>
            <person name="Ezra D."/>
            <person name="Gonzalez J."/>
            <person name="Henrissat B."/>
            <person name="Kuo A."/>
            <person name="Liang C."/>
            <person name="Lipzen A."/>
            <person name="Lutzoni F."/>
            <person name="Magnuson J."/>
            <person name="Mondo S."/>
            <person name="Nolan M."/>
            <person name="Ohm R."/>
            <person name="Pangilinan J."/>
            <person name="Park H.-J."/>
            <person name="Ramirez L."/>
            <person name="Alfaro M."/>
            <person name="Sun H."/>
            <person name="Tritt A."/>
            <person name="Yoshinaga Y."/>
            <person name="Zwiers L.-H."/>
            <person name="Turgeon B."/>
            <person name="Goodwin S."/>
            <person name="Spatafora J."/>
            <person name="Crous P."/>
            <person name="Grigoriev I."/>
        </authorList>
    </citation>
    <scope>NUCLEOTIDE SEQUENCE</scope>
    <source>
        <strain evidence="2">CBS 110217</strain>
    </source>
</reference>
<dbReference type="AlphaFoldDB" id="A0A9P4LQK4"/>
<comment type="caution">
    <text evidence="2">The sequence shown here is derived from an EMBL/GenBank/DDBJ whole genome shotgun (WGS) entry which is preliminary data.</text>
</comment>
<dbReference type="EMBL" id="ML978155">
    <property type="protein sequence ID" value="KAF2036286.1"/>
    <property type="molecule type" value="Genomic_DNA"/>
</dbReference>
<sequence length="314" mass="35641">MPQDNIPDDCLRTCSGLARTMQQDLTPDDYIRRPMYRPYVDLADHNNTRKGPNFPISFDLCQRYAKCKKEDVLKHLHTAQAFWDSSHERLELVKVVQGMKDAPAINAIVCFALGSLCETQHRGLSATQHMAAVTIANELRKNYQAAYQECDPIRIIAQDPAYVAADIELLQTAFELPIEVVQDLDGLLAIDASTFVMTVFPTFSFCQILADLASEDKCISPAAIFWTQPRIRIFEEDSNAIPFAWVPDPRHEGVLYDPATAGQDWPGQYWPQPGPYATQRLPDMLSRYKTIVESRSQLYNELWQPVNNVADNMK</sequence>
<keyword evidence="3" id="KW-1185">Reference proteome</keyword>
<evidence type="ECO:0000313" key="3">
    <source>
        <dbReference type="Proteomes" id="UP000799777"/>
    </source>
</evidence>
<dbReference type="PANTHER" id="PTHR42080">
    <property type="entry name" value="SRR1 DOMAIN-CONTAINING PROTEIN"/>
    <property type="match status" value="1"/>
</dbReference>
<name>A0A9P4LQK4_9PLEO</name>
<dbReference type="InterPro" id="IPR012942">
    <property type="entry name" value="SRR1-like"/>
</dbReference>
<evidence type="ECO:0000259" key="1">
    <source>
        <dbReference type="Pfam" id="PF07985"/>
    </source>
</evidence>
<dbReference type="PANTHER" id="PTHR42080:SF1">
    <property type="entry name" value="SRR1-LIKE DOMAIN-CONTAINING PROTEIN"/>
    <property type="match status" value="1"/>
</dbReference>
<accession>A0A9P4LQK4</accession>
<proteinExistence type="predicted"/>
<organism evidence="2 3">
    <name type="scientific">Setomelanomma holmii</name>
    <dbReference type="NCBI Taxonomy" id="210430"/>
    <lineage>
        <taxon>Eukaryota</taxon>
        <taxon>Fungi</taxon>
        <taxon>Dikarya</taxon>
        <taxon>Ascomycota</taxon>
        <taxon>Pezizomycotina</taxon>
        <taxon>Dothideomycetes</taxon>
        <taxon>Pleosporomycetidae</taxon>
        <taxon>Pleosporales</taxon>
        <taxon>Pleosporineae</taxon>
        <taxon>Phaeosphaeriaceae</taxon>
        <taxon>Setomelanomma</taxon>
    </lineage>
</organism>
<gene>
    <name evidence="2" type="ORF">EK21DRAFT_106388</name>
</gene>
<protein>
    <recommendedName>
        <fullName evidence="1">SRR1-like domain-containing protein</fullName>
    </recommendedName>
</protein>
<feature type="domain" description="SRR1-like" evidence="1">
    <location>
        <begin position="96"/>
        <end position="225"/>
    </location>
</feature>
<dbReference type="OrthoDB" id="5230585at2759"/>
<dbReference type="Pfam" id="PF07985">
    <property type="entry name" value="SRR1"/>
    <property type="match status" value="1"/>
</dbReference>
<evidence type="ECO:0000313" key="2">
    <source>
        <dbReference type="EMBL" id="KAF2036286.1"/>
    </source>
</evidence>
<dbReference type="Proteomes" id="UP000799777">
    <property type="component" value="Unassembled WGS sequence"/>
</dbReference>